<dbReference type="SUPFAM" id="SSF53850">
    <property type="entry name" value="Periplasmic binding protein-like II"/>
    <property type="match status" value="1"/>
</dbReference>
<dbReference type="PANTHER" id="PTHR43649:SF33">
    <property type="entry name" value="POLYGALACTURONAN_RHAMNOGALACTURONAN-BINDING PROTEIN YTCQ"/>
    <property type="match status" value="1"/>
</dbReference>
<dbReference type="InterPro" id="IPR050490">
    <property type="entry name" value="Bact_solute-bd_prot1"/>
</dbReference>
<dbReference type="Gene3D" id="3.40.190.10">
    <property type="entry name" value="Periplasmic binding protein-like II"/>
    <property type="match status" value="1"/>
</dbReference>
<feature type="signal peptide" evidence="6">
    <location>
        <begin position="1"/>
        <end position="22"/>
    </location>
</feature>
<keyword evidence="2 6" id="KW-0732">Signal</keyword>
<name>A0ABV5VRQ9_9BACL</name>
<dbReference type="PANTHER" id="PTHR43649">
    <property type="entry name" value="ARABINOSE-BINDING PROTEIN-RELATED"/>
    <property type="match status" value="1"/>
</dbReference>
<accession>A0ABV5VRQ9</accession>
<organism evidence="7 8">
    <name type="scientific">Paenibacillus hodogayensis</name>
    <dbReference type="NCBI Taxonomy" id="279208"/>
    <lineage>
        <taxon>Bacteria</taxon>
        <taxon>Bacillati</taxon>
        <taxon>Bacillota</taxon>
        <taxon>Bacilli</taxon>
        <taxon>Bacillales</taxon>
        <taxon>Paenibacillaceae</taxon>
        <taxon>Paenibacillus</taxon>
    </lineage>
</organism>
<evidence type="ECO:0000256" key="1">
    <source>
        <dbReference type="ARBA" id="ARBA00022475"/>
    </source>
</evidence>
<keyword evidence="4" id="KW-0564">Palmitate</keyword>
<keyword evidence="8" id="KW-1185">Reference proteome</keyword>
<dbReference type="InterPro" id="IPR006059">
    <property type="entry name" value="SBP"/>
</dbReference>
<evidence type="ECO:0000256" key="6">
    <source>
        <dbReference type="SAM" id="SignalP"/>
    </source>
</evidence>
<keyword evidence="1" id="KW-1003">Cell membrane</keyword>
<dbReference type="Proteomes" id="UP001589619">
    <property type="component" value="Unassembled WGS sequence"/>
</dbReference>
<keyword evidence="5" id="KW-0449">Lipoprotein</keyword>
<evidence type="ECO:0000313" key="8">
    <source>
        <dbReference type="Proteomes" id="UP001589619"/>
    </source>
</evidence>
<comment type="caution">
    <text evidence="7">The sequence shown here is derived from an EMBL/GenBank/DDBJ whole genome shotgun (WGS) entry which is preliminary data.</text>
</comment>
<dbReference type="RefSeq" id="WP_344905395.1">
    <property type="nucleotide sequence ID" value="NZ_BAAAYO010000002.1"/>
</dbReference>
<evidence type="ECO:0000256" key="5">
    <source>
        <dbReference type="ARBA" id="ARBA00023288"/>
    </source>
</evidence>
<evidence type="ECO:0000256" key="3">
    <source>
        <dbReference type="ARBA" id="ARBA00023136"/>
    </source>
</evidence>
<feature type="chain" id="PRO_5047027122" evidence="6">
    <location>
        <begin position="23"/>
        <end position="433"/>
    </location>
</feature>
<dbReference type="PROSITE" id="PS51257">
    <property type="entry name" value="PROKAR_LIPOPROTEIN"/>
    <property type="match status" value="1"/>
</dbReference>
<dbReference type="EMBL" id="JBHMAG010000004">
    <property type="protein sequence ID" value="MFB9750922.1"/>
    <property type="molecule type" value="Genomic_DNA"/>
</dbReference>
<dbReference type="Pfam" id="PF01547">
    <property type="entry name" value="SBP_bac_1"/>
    <property type="match status" value="1"/>
</dbReference>
<evidence type="ECO:0000256" key="2">
    <source>
        <dbReference type="ARBA" id="ARBA00022729"/>
    </source>
</evidence>
<evidence type="ECO:0000256" key="4">
    <source>
        <dbReference type="ARBA" id="ARBA00023139"/>
    </source>
</evidence>
<reference evidence="7 8" key="1">
    <citation type="submission" date="2024-09" db="EMBL/GenBank/DDBJ databases">
        <authorList>
            <person name="Sun Q."/>
            <person name="Mori K."/>
        </authorList>
    </citation>
    <scope>NUCLEOTIDE SEQUENCE [LARGE SCALE GENOMIC DNA]</scope>
    <source>
        <strain evidence="7 8">JCM 12520</strain>
    </source>
</reference>
<gene>
    <name evidence="7" type="ORF">ACFFNY_04970</name>
</gene>
<evidence type="ECO:0000313" key="7">
    <source>
        <dbReference type="EMBL" id="MFB9750922.1"/>
    </source>
</evidence>
<proteinExistence type="predicted"/>
<sequence>MKKHTVLSIAFLLAAASLTGCGSKSGSSGEPQAAKANDKPIEIVFSGIPLTEAEFETQFGKPIHDKFPHITAKFIPPGKGTELKDLVSAGTQLDVYMTATVNLPMFLDMKLDQNLNELIKKYNYDLSKLEPRAIQSMKDMTSDQRVFAIPYQNASLGYVLYYNKDLFDKFGVSYPKDGMTWDDAYELAKRLTRIEGGIQYRGFSANWSNIFVINNQLSLPVLDASDKAVIQTDAWKMVFNNIKRFYEIPGNGVTVDNLPDKVQEGDFLTGTVAMTVGGGAAAAADKAISFDYVALPTYKEAPQTGTKSAARYLLPTNTSKYKDDVFQVVAFLTSDEYQLNASKDGRSTALQSKEIQQTYMQNNPKLKDKNNYAYFYNKPSAAAKMNPELISLNPYLFPAGELAKVLLGESDVATALRTAEEKLNQAVVARKKQ</sequence>
<keyword evidence="3" id="KW-0472">Membrane</keyword>
<protein>
    <submittedName>
        <fullName evidence="7">ABC transporter substrate-binding protein</fullName>
    </submittedName>
</protein>